<evidence type="ECO:0000256" key="1">
    <source>
        <dbReference type="ARBA" id="ARBA00022801"/>
    </source>
</evidence>
<dbReference type="Gene3D" id="3.40.710.10">
    <property type="entry name" value="DD-peptidase/beta-lactamase superfamily"/>
    <property type="match status" value="1"/>
</dbReference>
<dbReference type="InterPro" id="IPR001466">
    <property type="entry name" value="Beta-lactam-related"/>
</dbReference>
<dbReference type="Pfam" id="PF00144">
    <property type="entry name" value="Beta-lactamase"/>
    <property type="match status" value="1"/>
</dbReference>
<dbReference type="PANTHER" id="PTHR43283:SF11">
    <property type="entry name" value="BETA-LACTAMASE-RELATED DOMAIN-CONTAINING PROTEIN"/>
    <property type="match status" value="1"/>
</dbReference>
<evidence type="ECO:0000313" key="3">
    <source>
        <dbReference type="EMBL" id="MPN27719.1"/>
    </source>
</evidence>
<dbReference type="AlphaFoldDB" id="A0A645GP96"/>
<name>A0A645GP96_9ZZZZ</name>
<dbReference type="InterPro" id="IPR012338">
    <property type="entry name" value="Beta-lactam/transpept-like"/>
</dbReference>
<proteinExistence type="predicted"/>
<protein>
    <recommendedName>
        <fullName evidence="2">Beta-lactamase-related domain-containing protein</fullName>
    </recommendedName>
</protein>
<evidence type="ECO:0000259" key="2">
    <source>
        <dbReference type="Pfam" id="PF00144"/>
    </source>
</evidence>
<gene>
    <name evidence="3" type="ORF">SDC9_175153</name>
</gene>
<dbReference type="EMBL" id="VSSQ01077708">
    <property type="protein sequence ID" value="MPN27719.1"/>
    <property type="molecule type" value="Genomic_DNA"/>
</dbReference>
<dbReference type="SUPFAM" id="SSF56601">
    <property type="entry name" value="beta-lactamase/transpeptidase-like"/>
    <property type="match status" value="1"/>
</dbReference>
<dbReference type="InterPro" id="IPR050789">
    <property type="entry name" value="Diverse_Enzym_Activities"/>
</dbReference>
<dbReference type="PANTHER" id="PTHR43283">
    <property type="entry name" value="BETA-LACTAMASE-RELATED"/>
    <property type="match status" value="1"/>
</dbReference>
<sequence>MTVRQLALHLSGVNLQYAHTGTPEEMRRGILNVDFPVAPLERYEYTCTNYILLAFLVEAIYRRPIDELVEERVFRKLRMDDTRWTRPVEGGLPRTVRTINADPGTISDFGAREYFPKALGNAGIFSTAADLAKYARMMLSGGRGTFREGVTECCFTNYSPNGLHPHAVGWDMFDDMIPEGSSPETVYHSGWTGQTVWLDPVKKRFVIVLTNRFQDWGEAKYGRKKIAEEILENIPS</sequence>
<accession>A0A645GP96</accession>
<comment type="caution">
    <text evidence="3">The sequence shown here is derived from an EMBL/GenBank/DDBJ whole genome shotgun (WGS) entry which is preliminary data.</text>
</comment>
<feature type="domain" description="Beta-lactamase-related" evidence="2">
    <location>
        <begin position="1"/>
        <end position="227"/>
    </location>
</feature>
<reference evidence="3" key="1">
    <citation type="submission" date="2019-08" db="EMBL/GenBank/DDBJ databases">
        <authorList>
            <person name="Kucharzyk K."/>
            <person name="Murdoch R.W."/>
            <person name="Higgins S."/>
            <person name="Loffler F."/>
        </authorList>
    </citation>
    <scope>NUCLEOTIDE SEQUENCE</scope>
</reference>
<organism evidence="3">
    <name type="scientific">bioreactor metagenome</name>
    <dbReference type="NCBI Taxonomy" id="1076179"/>
    <lineage>
        <taxon>unclassified sequences</taxon>
        <taxon>metagenomes</taxon>
        <taxon>ecological metagenomes</taxon>
    </lineage>
</organism>
<keyword evidence="1" id="KW-0378">Hydrolase</keyword>
<dbReference type="GO" id="GO:0016787">
    <property type="term" value="F:hydrolase activity"/>
    <property type="evidence" value="ECO:0007669"/>
    <property type="project" value="UniProtKB-KW"/>
</dbReference>